<reference evidence="1" key="1">
    <citation type="journal article" date="2022" name="Front. Microbiol.">
        <title>New perspectives on an old grouping: The genomic and phenotypic variability of Oxalobacter formigenes and the implications for calcium oxalate stone prevention.</title>
        <authorList>
            <person name="Chmiel J.A."/>
            <person name="Carr C."/>
            <person name="Stuivenberg G.A."/>
            <person name="Venema R."/>
            <person name="Chanyi R.M."/>
            <person name="Al K.F."/>
            <person name="Giguere D."/>
            <person name="Say H."/>
            <person name="Akouris P.P."/>
            <person name="Dominguez Romero S.A."/>
            <person name="Kwong A."/>
            <person name="Tai V."/>
            <person name="Koval S.F."/>
            <person name="Razvi H."/>
            <person name="Bjazevic J."/>
            <person name="Burton J.P."/>
        </authorList>
    </citation>
    <scope>NUCLEOTIDE SEQUENCE</scope>
    <source>
        <strain evidence="1">WoOx3</strain>
    </source>
</reference>
<dbReference type="Proteomes" id="UP001156215">
    <property type="component" value="Chromosome"/>
</dbReference>
<accession>A0A9E9P2D3</accession>
<dbReference type="EMBL" id="CP098242">
    <property type="protein sequence ID" value="WAW09764.1"/>
    <property type="molecule type" value="Genomic_DNA"/>
</dbReference>
<dbReference type="AlphaFoldDB" id="A0A9E9P2D3"/>
<proteinExistence type="predicted"/>
<evidence type="ECO:0000313" key="2">
    <source>
        <dbReference type="Proteomes" id="UP001156215"/>
    </source>
</evidence>
<sequence>MNFLESKGVRVETVRPMMGKIKNRELSPESYHLHIGDDEKWITLDTTDEMLYMQAREIDPEDMESVFRHLKTLRNRINWLI</sequence>
<keyword evidence="2" id="KW-1185">Reference proteome</keyword>
<dbReference type="RefSeq" id="WP_269308768.1">
    <property type="nucleotide sequence ID" value="NZ_CP098242.1"/>
</dbReference>
<dbReference type="KEGG" id="ovb:NB640_11125"/>
<name>A0A9E9P2D3_9BURK</name>
<evidence type="ECO:0000313" key="1">
    <source>
        <dbReference type="EMBL" id="WAW09764.1"/>
    </source>
</evidence>
<organism evidence="1 2">
    <name type="scientific">Oxalobacter vibrioformis</name>
    <dbReference type="NCBI Taxonomy" id="933080"/>
    <lineage>
        <taxon>Bacteria</taxon>
        <taxon>Pseudomonadati</taxon>
        <taxon>Pseudomonadota</taxon>
        <taxon>Betaproteobacteria</taxon>
        <taxon>Burkholderiales</taxon>
        <taxon>Oxalobacteraceae</taxon>
        <taxon>Oxalobacter</taxon>
    </lineage>
</organism>
<gene>
    <name evidence="1" type="ORF">NB640_11125</name>
</gene>
<protein>
    <submittedName>
        <fullName evidence="1">Uncharacterized protein</fullName>
    </submittedName>
</protein>